<protein>
    <recommendedName>
        <fullName evidence="1">Gfo/Idh/MocA-like oxidoreductase N-terminal domain-containing protein</fullName>
    </recommendedName>
</protein>
<proteinExistence type="predicted"/>
<name>A0A0B7AME5_9EUPU</name>
<dbReference type="GO" id="GO:0000166">
    <property type="term" value="F:nucleotide binding"/>
    <property type="evidence" value="ECO:0007669"/>
    <property type="project" value="InterPro"/>
</dbReference>
<feature type="non-terminal residue" evidence="2">
    <location>
        <position position="1"/>
    </location>
</feature>
<dbReference type="AlphaFoldDB" id="A0A0B7AME5"/>
<reference evidence="2" key="1">
    <citation type="submission" date="2014-12" db="EMBL/GenBank/DDBJ databases">
        <title>Insight into the proteome of Arion vulgaris.</title>
        <authorList>
            <person name="Aradska J."/>
            <person name="Bulat T."/>
            <person name="Smidak R."/>
            <person name="Sarate P."/>
            <person name="Gangsoo J."/>
            <person name="Sialana F."/>
            <person name="Bilban M."/>
            <person name="Lubec G."/>
        </authorList>
    </citation>
    <scope>NUCLEOTIDE SEQUENCE</scope>
    <source>
        <tissue evidence="2">Skin</tissue>
    </source>
</reference>
<sequence length="149" mass="17121">LFLNILYIVISLFAVYSSQTKSKTFFKMSSQKLFGVVVVGLGIAGRVRVRDLKEETCGLRLKGVVSRRPVEIEDVRVFTFEEALEHQDVDALIISTEPILHEEYVRQGLENGKHILVEYPLATSSKLLEVCMTWQISKDWFCMRKILHC</sequence>
<accession>A0A0B7AME5</accession>
<dbReference type="InterPro" id="IPR051450">
    <property type="entry name" value="Gfo/Idh/MocA_Oxidoreductases"/>
</dbReference>
<organism evidence="2">
    <name type="scientific">Arion vulgaris</name>
    <dbReference type="NCBI Taxonomy" id="1028688"/>
    <lineage>
        <taxon>Eukaryota</taxon>
        <taxon>Metazoa</taxon>
        <taxon>Spiralia</taxon>
        <taxon>Lophotrochozoa</taxon>
        <taxon>Mollusca</taxon>
        <taxon>Gastropoda</taxon>
        <taxon>Heterobranchia</taxon>
        <taxon>Euthyneura</taxon>
        <taxon>Panpulmonata</taxon>
        <taxon>Eupulmonata</taxon>
        <taxon>Stylommatophora</taxon>
        <taxon>Helicina</taxon>
        <taxon>Arionoidea</taxon>
        <taxon>Arionidae</taxon>
        <taxon>Arion</taxon>
    </lineage>
</organism>
<dbReference type="InterPro" id="IPR000683">
    <property type="entry name" value="Gfo/Idh/MocA-like_OxRdtase_N"/>
</dbReference>
<dbReference type="InterPro" id="IPR036291">
    <property type="entry name" value="NAD(P)-bd_dom_sf"/>
</dbReference>
<evidence type="ECO:0000259" key="1">
    <source>
        <dbReference type="Pfam" id="PF01408"/>
    </source>
</evidence>
<feature type="domain" description="Gfo/Idh/MocA-like oxidoreductase N-terminal" evidence="1">
    <location>
        <begin position="34"/>
        <end position="125"/>
    </location>
</feature>
<dbReference type="EMBL" id="HACG01035098">
    <property type="protein sequence ID" value="CEK81963.1"/>
    <property type="molecule type" value="Transcribed_RNA"/>
</dbReference>
<dbReference type="SUPFAM" id="SSF51735">
    <property type="entry name" value="NAD(P)-binding Rossmann-fold domains"/>
    <property type="match status" value="1"/>
</dbReference>
<dbReference type="Gene3D" id="3.40.50.720">
    <property type="entry name" value="NAD(P)-binding Rossmann-like Domain"/>
    <property type="match status" value="1"/>
</dbReference>
<dbReference type="PANTHER" id="PTHR43377">
    <property type="entry name" value="BILIVERDIN REDUCTASE A"/>
    <property type="match status" value="1"/>
</dbReference>
<evidence type="ECO:0000313" key="2">
    <source>
        <dbReference type="EMBL" id="CEK81963.1"/>
    </source>
</evidence>
<dbReference type="PANTHER" id="PTHR43377:SF1">
    <property type="entry name" value="BILIVERDIN REDUCTASE A"/>
    <property type="match status" value="1"/>
</dbReference>
<gene>
    <name evidence="2" type="primary">ORF128926</name>
</gene>
<dbReference type="Pfam" id="PF01408">
    <property type="entry name" value="GFO_IDH_MocA"/>
    <property type="match status" value="1"/>
</dbReference>